<evidence type="ECO:0000313" key="2">
    <source>
        <dbReference type="Proteomes" id="UP001596132"/>
    </source>
</evidence>
<protein>
    <recommendedName>
        <fullName evidence="3">WYL domain-containing protein</fullName>
    </recommendedName>
</protein>
<comment type="caution">
    <text evidence="1">The sequence shown here is derived from an EMBL/GenBank/DDBJ whole genome shotgun (WGS) entry which is preliminary data.</text>
</comment>
<dbReference type="RefSeq" id="WP_042640754.1">
    <property type="nucleotide sequence ID" value="NZ_CDDF01000005.1"/>
</dbReference>
<dbReference type="EMBL" id="JBHSPP010000016">
    <property type="protein sequence ID" value="MFC5707308.1"/>
    <property type="molecule type" value="Genomic_DNA"/>
</dbReference>
<evidence type="ECO:0000313" key="1">
    <source>
        <dbReference type="EMBL" id="MFC5707308.1"/>
    </source>
</evidence>
<dbReference type="Proteomes" id="UP001596132">
    <property type="component" value="Unassembled WGS sequence"/>
</dbReference>
<organism evidence="1 2">
    <name type="scientific">Aeromonas eucrenophila</name>
    <dbReference type="NCBI Taxonomy" id="649"/>
    <lineage>
        <taxon>Bacteria</taxon>
        <taxon>Pseudomonadati</taxon>
        <taxon>Pseudomonadota</taxon>
        <taxon>Gammaproteobacteria</taxon>
        <taxon>Aeromonadales</taxon>
        <taxon>Aeromonadaceae</taxon>
        <taxon>Aeromonas</taxon>
    </lineage>
</organism>
<accession>A0ABW0YEH8</accession>
<proteinExistence type="predicted"/>
<evidence type="ECO:0008006" key="3">
    <source>
        <dbReference type="Google" id="ProtNLM"/>
    </source>
</evidence>
<name>A0ABW0YEH8_9GAMM</name>
<sequence length="356" mass="40832">MALKFEIPQLELTPEHIRSVRLYLSEMYDMPTPITQAEMASLLGCGNTNSYAKWERLDNSPPAMVLMFLQRQISCVHQRLRMYQSETHSMGLFFAFHADVTRTAVDEAAVRRNRILYEGAWAFGELDSFNHWRLPNTPFTIRNAFGGRNKLRTYPIFLLDQMIRQDDEAMMSADDIHHMREELAVLVDRSRNGGTATVPFEHFDVTLKGGTLTIFVRNPDHQALLQNRFSDAYRQFCLDMTPELSDELIERKGRHVLTRCVSDPESGRVIFRHFIGADNRVKFLQLSQLGAALDRKSALPAKEPLFSAGFELWRAMQVGERKSSGTTFKVALEGRDLTIRIDDTWKRALKSLANSL</sequence>
<gene>
    <name evidence="1" type="ORF">ACFPVW_14900</name>
</gene>
<keyword evidence="2" id="KW-1185">Reference proteome</keyword>
<reference evidence="2" key="1">
    <citation type="journal article" date="2019" name="Int. J. Syst. Evol. Microbiol.">
        <title>The Global Catalogue of Microorganisms (GCM) 10K type strain sequencing project: providing services to taxonomists for standard genome sequencing and annotation.</title>
        <authorList>
            <consortium name="The Broad Institute Genomics Platform"/>
            <consortium name="The Broad Institute Genome Sequencing Center for Infectious Disease"/>
            <person name="Wu L."/>
            <person name="Ma J."/>
        </authorList>
    </citation>
    <scope>NUCLEOTIDE SEQUENCE [LARGE SCALE GENOMIC DNA]</scope>
    <source>
        <strain evidence="2">KCTC 15012</strain>
    </source>
</reference>